<dbReference type="Proteomes" id="UP000828390">
    <property type="component" value="Unassembled WGS sequence"/>
</dbReference>
<dbReference type="CDD" id="cd11304">
    <property type="entry name" value="Cadherin_repeat"/>
    <property type="match status" value="1"/>
</dbReference>
<keyword evidence="3" id="KW-0677">Repeat</keyword>
<dbReference type="PANTHER" id="PTHR24025">
    <property type="entry name" value="DESMOGLEIN FAMILY MEMBER"/>
    <property type="match status" value="1"/>
</dbReference>
<evidence type="ECO:0000256" key="8">
    <source>
        <dbReference type="PROSITE-ProRule" id="PRU00043"/>
    </source>
</evidence>
<dbReference type="Gene3D" id="2.60.40.60">
    <property type="entry name" value="Cadherins"/>
    <property type="match status" value="1"/>
</dbReference>
<evidence type="ECO:0000256" key="4">
    <source>
        <dbReference type="ARBA" id="ARBA00022837"/>
    </source>
</evidence>
<evidence type="ECO:0000256" key="1">
    <source>
        <dbReference type="ARBA" id="ARBA00004370"/>
    </source>
</evidence>
<evidence type="ECO:0000259" key="9">
    <source>
        <dbReference type="PROSITE" id="PS50268"/>
    </source>
</evidence>
<dbReference type="GO" id="GO:0005509">
    <property type="term" value="F:calcium ion binding"/>
    <property type="evidence" value="ECO:0007669"/>
    <property type="project" value="UniProtKB-UniRule"/>
</dbReference>
<evidence type="ECO:0000256" key="7">
    <source>
        <dbReference type="ARBA" id="ARBA00023136"/>
    </source>
</evidence>
<reference evidence="10" key="2">
    <citation type="submission" date="2020-11" db="EMBL/GenBank/DDBJ databases">
        <authorList>
            <person name="McCartney M.A."/>
            <person name="Auch B."/>
            <person name="Kono T."/>
            <person name="Mallez S."/>
            <person name="Becker A."/>
            <person name="Gohl D.M."/>
            <person name="Silverstein K.A.T."/>
            <person name="Koren S."/>
            <person name="Bechman K.B."/>
            <person name="Herman A."/>
            <person name="Abrahante J.E."/>
            <person name="Garbe J."/>
        </authorList>
    </citation>
    <scope>NUCLEOTIDE SEQUENCE</scope>
    <source>
        <strain evidence="10">Duluth1</strain>
        <tissue evidence="10">Whole animal</tissue>
    </source>
</reference>
<dbReference type="InterPro" id="IPR015919">
    <property type="entry name" value="Cadherin-like_sf"/>
</dbReference>
<dbReference type="PROSITE" id="PS50268">
    <property type="entry name" value="CADHERIN_2"/>
    <property type="match status" value="1"/>
</dbReference>
<dbReference type="GO" id="GO:0005911">
    <property type="term" value="C:cell-cell junction"/>
    <property type="evidence" value="ECO:0007669"/>
    <property type="project" value="TreeGrafter"/>
</dbReference>
<evidence type="ECO:0000256" key="2">
    <source>
        <dbReference type="ARBA" id="ARBA00022692"/>
    </source>
</evidence>
<keyword evidence="4 8" id="KW-0106">Calcium</keyword>
<evidence type="ECO:0000256" key="3">
    <source>
        <dbReference type="ARBA" id="ARBA00022737"/>
    </source>
</evidence>
<dbReference type="PRINTS" id="PR00205">
    <property type="entry name" value="CADHERIN"/>
</dbReference>
<keyword evidence="11" id="KW-1185">Reference proteome</keyword>
<dbReference type="GO" id="GO:0007156">
    <property type="term" value="P:homophilic cell adhesion via plasma membrane adhesion molecules"/>
    <property type="evidence" value="ECO:0007669"/>
    <property type="project" value="InterPro"/>
</dbReference>
<keyword evidence="2" id="KW-0812">Transmembrane</keyword>
<protein>
    <recommendedName>
        <fullName evidence="9">Cadherin domain-containing protein</fullName>
    </recommendedName>
</protein>
<reference evidence="10" key="1">
    <citation type="journal article" date="2019" name="bioRxiv">
        <title>The Genome of the Zebra Mussel, Dreissena polymorpha: A Resource for Invasive Species Research.</title>
        <authorList>
            <person name="McCartney M.A."/>
            <person name="Auch B."/>
            <person name="Kono T."/>
            <person name="Mallez S."/>
            <person name="Zhang Y."/>
            <person name="Obille A."/>
            <person name="Becker A."/>
            <person name="Abrahante J.E."/>
            <person name="Garbe J."/>
            <person name="Badalamenti J.P."/>
            <person name="Herman A."/>
            <person name="Mangelson H."/>
            <person name="Liachko I."/>
            <person name="Sullivan S."/>
            <person name="Sone E.D."/>
            <person name="Koren S."/>
            <person name="Silverstein K.A.T."/>
            <person name="Beckman K.B."/>
            <person name="Gohl D.M."/>
        </authorList>
    </citation>
    <scope>NUCLEOTIDE SEQUENCE</scope>
    <source>
        <strain evidence="10">Duluth1</strain>
        <tissue evidence="10">Whole animal</tissue>
    </source>
</reference>
<organism evidence="10 11">
    <name type="scientific">Dreissena polymorpha</name>
    <name type="common">Zebra mussel</name>
    <name type="synonym">Mytilus polymorpha</name>
    <dbReference type="NCBI Taxonomy" id="45954"/>
    <lineage>
        <taxon>Eukaryota</taxon>
        <taxon>Metazoa</taxon>
        <taxon>Spiralia</taxon>
        <taxon>Lophotrochozoa</taxon>
        <taxon>Mollusca</taxon>
        <taxon>Bivalvia</taxon>
        <taxon>Autobranchia</taxon>
        <taxon>Heteroconchia</taxon>
        <taxon>Euheterodonta</taxon>
        <taxon>Imparidentia</taxon>
        <taxon>Neoheterodontei</taxon>
        <taxon>Myida</taxon>
        <taxon>Dreissenoidea</taxon>
        <taxon>Dreissenidae</taxon>
        <taxon>Dreissena</taxon>
    </lineage>
</organism>
<sequence length="107" mass="12125">MNGKFVIFPNTGRIATQAVLDREQVPDYTLEVVAMDTSLLPLSSTTTVRVYVEDVNDNSPLFGQQNYSRTLALPVNTGTFIVFHFLNYNFSCLDLKFCVLFLCFIIM</sequence>
<dbReference type="AlphaFoldDB" id="A0A9D4QTS2"/>
<dbReference type="SUPFAM" id="SSF49313">
    <property type="entry name" value="Cadherin-like"/>
    <property type="match status" value="1"/>
</dbReference>
<dbReference type="PANTHER" id="PTHR24025:SF23">
    <property type="entry name" value="NEURAL-CADHERIN"/>
    <property type="match status" value="1"/>
</dbReference>
<dbReference type="SMART" id="SM00112">
    <property type="entry name" value="CA"/>
    <property type="match status" value="1"/>
</dbReference>
<name>A0A9D4QTS2_DREPO</name>
<accession>A0A9D4QTS2</accession>
<comment type="subcellular location">
    <subcellularLocation>
        <location evidence="1">Membrane</location>
    </subcellularLocation>
</comment>
<proteinExistence type="predicted"/>
<gene>
    <name evidence="10" type="ORF">DPMN_116232</name>
</gene>
<keyword evidence="5" id="KW-0130">Cell adhesion</keyword>
<evidence type="ECO:0000313" key="11">
    <source>
        <dbReference type="Proteomes" id="UP000828390"/>
    </source>
</evidence>
<dbReference type="PROSITE" id="PS00232">
    <property type="entry name" value="CADHERIN_1"/>
    <property type="match status" value="1"/>
</dbReference>
<dbReference type="EMBL" id="JAIWYP010000004">
    <property type="protein sequence ID" value="KAH3842728.1"/>
    <property type="molecule type" value="Genomic_DNA"/>
</dbReference>
<evidence type="ECO:0000256" key="5">
    <source>
        <dbReference type="ARBA" id="ARBA00022889"/>
    </source>
</evidence>
<feature type="domain" description="Cadherin" evidence="9">
    <location>
        <begin position="5"/>
        <end position="62"/>
    </location>
</feature>
<evidence type="ECO:0000313" key="10">
    <source>
        <dbReference type="EMBL" id="KAH3842728.1"/>
    </source>
</evidence>
<evidence type="ECO:0000256" key="6">
    <source>
        <dbReference type="ARBA" id="ARBA00022989"/>
    </source>
</evidence>
<dbReference type="InterPro" id="IPR050971">
    <property type="entry name" value="Cadherin-domain_protein"/>
</dbReference>
<dbReference type="GO" id="GO:0005886">
    <property type="term" value="C:plasma membrane"/>
    <property type="evidence" value="ECO:0007669"/>
    <property type="project" value="InterPro"/>
</dbReference>
<comment type="caution">
    <text evidence="10">The sequence shown here is derived from an EMBL/GenBank/DDBJ whole genome shotgun (WGS) entry which is preliminary data.</text>
</comment>
<keyword evidence="7" id="KW-0472">Membrane</keyword>
<dbReference type="Pfam" id="PF00028">
    <property type="entry name" value="Cadherin"/>
    <property type="match status" value="1"/>
</dbReference>
<dbReference type="InterPro" id="IPR002126">
    <property type="entry name" value="Cadherin-like_dom"/>
</dbReference>
<dbReference type="InterPro" id="IPR020894">
    <property type="entry name" value="Cadherin_CS"/>
</dbReference>
<keyword evidence="6" id="KW-1133">Transmembrane helix</keyword>